<organism evidence="1 2">
    <name type="scientific">Plakobranchus ocellatus</name>
    <dbReference type="NCBI Taxonomy" id="259542"/>
    <lineage>
        <taxon>Eukaryota</taxon>
        <taxon>Metazoa</taxon>
        <taxon>Spiralia</taxon>
        <taxon>Lophotrochozoa</taxon>
        <taxon>Mollusca</taxon>
        <taxon>Gastropoda</taxon>
        <taxon>Heterobranchia</taxon>
        <taxon>Euthyneura</taxon>
        <taxon>Panpulmonata</taxon>
        <taxon>Sacoglossa</taxon>
        <taxon>Placobranchoidea</taxon>
        <taxon>Plakobranchidae</taxon>
        <taxon>Plakobranchus</taxon>
    </lineage>
</organism>
<evidence type="ECO:0000313" key="2">
    <source>
        <dbReference type="Proteomes" id="UP000735302"/>
    </source>
</evidence>
<sequence length="129" mass="14604">MQTGNFCICRFSDSFSLPGRKSDVEIVLPSNLINGTTTRLIRQHVDKLETVWPQSLSVFLEKLLADHPDLAELALESRQSGLTITFHTTVTIHPIAQWNQCDVKYQTESTHNVISHYCHNSPHCSVEPM</sequence>
<accession>A0AAV3YR35</accession>
<name>A0AAV3YR35_9GAST</name>
<gene>
    <name evidence="1" type="ORF">PoB_001172000</name>
</gene>
<evidence type="ECO:0000313" key="1">
    <source>
        <dbReference type="EMBL" id="GFN85214.1"/>
    </source>
</evidence>
<comment type="caution">
    <text evidence="1">The sequence shown here is derived from an EMBL/GenBank/DDBJ whole genome shotgun (WGS) entry which is preliminary data.</text>
</comment>
<reference evidence="1 2" key="1">
    <citation type="journal article" date="2021" name="Elife">
        <title>Chloroplast acquisition without the gene transfer in kleptoplastic sea slugs, Plakobranchus ocellatus.</title>
        <authorList>
            <person name="Maeda T."/>
            <person name="Takahashi S."/>
            <person name="Yoshida T."/>
            <person name="Shimamura S."/>
            <person name="Takaki Y."/>
            <person name="Nagai Y."/>
            <person name="Toyoda A."/>
            <person name="Suzuki Y."/>
            <person name="Arimoto A."/>
            <person name="Ishii H."/>
            <person name="Satoh N."/>
            <person name="Nishiyama T."/>
            <person name="Hasebe M."/>
            <person name="Maruyama T."/>
            <person name="Minagawa J."/>
            <person name="Obokata J."/>
            <person name="Shigenobu S."/>
        </authorList>
    </citation>
    <scope>NUCLEOTIDE SEQUENCE [LARGE SCALE GENOMIC DNA]</scope>
</reference>
<dbReference type="Proteomes" id="UP000735302">
    <property type="component" value="Unassembled WGS sequence"/>
</dbReference>
<proteinExistence type="predicted"/>
<protein>
    <submittedName>
        <fullName evidence="1">Uncharacterized protein</fullName>
    </submittedName>
</protein>
<dbReference type="EMBL" id="BLXT01001388">
    <property type="protein sequence ID" value="GFN85214.1"/>
    <property type="molecule type" value="Genomic_DNA"/>
</dbReference>
<dbReference type="AlphaFoldDB" id="A0AAV3YR35"/>
<keyword evidence="2" id="KW-1185">Reference proteome</keyword>